<gene>
    <name evidence="1" type="ORF">BXZ70DRAFT_945245</name>
</gene>
<dbReference type="Gene3D" id="3.10.129.10">
    <property type="entry name" value="Hotdog Thioesterase"/>
    <property type="match status" value="1"/>
</dbReference>
<dbReference type="EMBL" id="JAEVFJ010000023">
    <property type="protein sequence ID" value="KAH8096590.1"/>
    <property type="molecule type" value="Genomic_DNA"/>
</dbReference>
<comment type="caution">
    <text evidence="1">The sequence shown here is derived from an EMBL/GenBank/DDBJ whole genome shotgun (WGS) entry which is preliminary data.</text>
</comment>
<name>A0A8K0UL54_9AGAR</name>
<dbReference type="InterPro" id="IPR029069">
    <property type="entry name" value="HotDog_dom_sf"/>
</dbReference>
<keyword evidence="2" id="KW-1185">Reference proteome</keyword>
<sequence>MAFCAVAANPTQRIKADRVQPEQADLSEPMDYLYSLPPSPAPNDNPGAIQGSAPVGYKAVVANVWAWQSKPGNYNFGNGVARRARIVETNLRNKTMGSDLVSGELEAEVIAEITVGEGMMNDFGFMSGPCAIYLLEFVTLSSCICLGLATGIRPEGVSTNMEVQWHGPAPQGTVLRLVGTTIAFNKRSSTCRGEIYDKGTGKLLVSFKHIVAALRIDSKVVQSYVNQQKSRL</sequence>
<dbReference type="OrthoDB" id="2831072at2759"/>
<dbReference type="CDD" id="cd03440">
    <property type="entry name" value="hot_dog"/>
    <property type="match status" value="1"/>
</dbReference>
<dbReference type="SUPFAM" id="SSF54637">
    <property type="entry name" value="Thioesterase/thiol ester dehydrase-isomerase"/>
    <property type="match status" value="1"/>
</dbReference>
<evidence type="ECO:0000313" key="2">
    <source>
        <dbReference type="Proteomes" id="UP000813824"/>
    </source>
</evidence>
<proteinExistence type="predicted"/>
<reference evidence="1" key="1">
    <citation type="journal article" date="2021" name="New Phytol.">
        <title>Evolutionary innovations through gain and loss of genes in the ectomycorrhizal Boletales.</title>
        <authorList>
            <person name="Wu G."/>
            <person name="Miyauchi S."/>
            <person name="Morin E."/>
            <person name="Kuo A."/>
            <person name="Drula E."/>
            <person name="Varga T."/>
            <person name="Kohler A."/>
            <person name="Feng B."/>
            <person name="Cao Y."/>
            <person name="Lipzen A."/>
            <person name="Daum C."/>
            <person name="Hundley H."/>
            <person name="Pangilinan J."/>
            <person name="Johnson J."/>
            <person name="Barry K."/>
            <person name="LaButti K."/>
            <person name="Ng V."/>
            <person name="Ahrendt S."/>
            <person name="Min B."/>
            <person name="Choi I.G."/>
            <person name="Park H."/>
            <person name="Plett J.M."/>
            <person name="Magnuson J."/>
            <person name="Spatafora J.W."/>
            <person name="Nagy L.G."/>
            <person name="Henrissat B."/>
            <person name="Grigoriev I.V."/>
            <person name="Yang Z.L."/>
            <person name="Xu J."/>
            <person name="Martin F.M."/>
        </authorList>
    </citation>
    <scope>NUCLEOTIDE SEQUENCE</scope>
    <source>
        <strain evidence="1">KKN 215</strain>
    </source>
</reference>
<accession>A0A8K0UL54</accession>
<evidence type="ECO:0000313" key="1">
    <source>
        <dbReference type="EMBL" id="KAH8096590.1"/>
    </source>
</evidence>
<protein>
    <recommendedName>
        <fullName evidence="3">Thioesterase domain-containing protein</fullName>
    </recommendedName>
</protein>
<evidence type="ECO:0008006" key="3">
    <source>
        <dbReference type="Google" id="ProtNLM"/>
    </source>
</evidence>
<organism evidence="1 2">
    <name type="scientific">Cristinia sonorae</name>
    <dbReference type="NCBI Taxonomy" id="1940300"/>
    <lineage>
        <taxon>Eukaryota</taxon>
        <taxon>Fungi</taxon>
        <taxon>Dikarya</taxon>
        <taxon>Basidiomycota</taxon>
        <taxon>Agaricomycotina</taxon>
        <taxon>Agaricomycetes</taxon>
        <taxon>Agaricomycetidae</taxon>
        <taxon>Agaricales</taxon>
        <taxon>Pleurotineae</taxon>
        <taxon>Stephanosporaceae</taxon>
        <taxon>Cristinia</taxon>
    </lineage>
</organism>
<dbReference type="AlphaFoldDB" id="A0A8K0UL54"/>
<dbReference type="Proteomes" id="UP000813824">
    <property type="component" value="Unassembled WGS sequence"/>
</dbReference>